<dbReference type="InterPro" id="IPR036661">
    <property type="entry name" value="Luciferase-like_sf"/>
</dbReference>
<keyword evidence="3" id="KW-0560">Oxidoreductase</keyword>
<dbReference type="InterPro" id="IPR019952">
    <property type="entry name" value="F420_OxRdatse_Rv1855c_pred"/>
</dbReference>
<dbReference type="GO" id="GO:0008726">
    <property type="term" value="F:alkanesulfonate monooxygenase activity"/>
    <property type="evidence" value="ECO:0007669"/>
    <property type="project" value="TreeGrafter"/>
</dbReference>
<dbReference type="PANTHER" id="PTHR42847:SF8">
    <property type="entry name" value="CONSERVED PROTEIN"/>
    <property type="match status" value="1"/>
</dbReference>
<organism evidence="6 7">
    <name type="scientific">Trebonia kvetii</name>
    <dbReference type="NCBI Taxonomy" id="2480626"/>
    <lineage>
        <taxon>Bacteria</taxon>
        <taxon>Bacillati</taxon>
        <taxon>Actinomycetota</taxon>
        <taxon>Actinomycetes</taxon>
        <taxon>Streptosporangiales</taxon>
        <taxon>Treboniaceae</taxon>
        <taxon>Trebonia</taxon>
    </lineage>
</organism>
<reference evidence="6 7" key="1">
    <citation type="submission" date="2018-11" db="EMBL/GenBank/DDBJ databases">
        <title>Trebonia kvetii gen.nov., sp.nov., a novel acidophilic actinobacterium, and proposal of the new actinobacterial family Treboniaceae fam. nov.</title>
        <authorList>
            <person name="Rapoport D."/>
            <person name="Sagova-Mareckova M."/>
            <person name="Sedlacek I."/>
            <person name="Provaznik J."/>
            <person name="Kralova S."/>
            <person name="Pavlinic D."/>
            <person name="Benes V."/>
            <person name="Kopecky J."/>
        </authorList>
    </citation>
    <scope>NUCLEOTIDE SEQUENCE [LARGE SCALE GENOMIC DNA]</scope>
    <source>
        <strain evidence="6 7">15Tr583</strain>
    </source>
</reference>
<dbReference type="Gene3D" id="3.20.20.30">
    <property type="entry name" value="Luciferase-like domain"/>
    <property type="match status" value="1"/>
</dbReference>
<dbReference type="GO" id="GO:0046306">
    <property type="term" value="P:alkanesulfonate catabolic process"/>
    <property type="evidence" value="ECO:0007669"/>
    <property type="project" value="TreeGrafter"/>
</dbReference>
<evidence type="ECO:0000256" key="4">
    <source>
        <dbReference type="ARBA" id="ARBA00023033"/>
    </source>
</evidence>
<proteinExistence type="predicted"/>
<evidence type="ECO:0000256" key="1">
    <source>
        <dbReference type="ARBA" id="ARBA00022630"/>
    </source>
</evidence>
<evidence type="ECO:0000256" key="2">
    <source>
        <dbReference type="ARBA" id="ARBA00022643"/>
    </source>
</evidence>
<evidence type="ECO:0000313" key="6">
    <source>
        <dbReference type="EMBL" id="TVZ04364.1"/>
    </source>
</evidence>
<keyword evidence="1" id="KW-0285">Flavoprotein</keyword>
<dbReference type="NCBIfam" id="TIGR03560">
    <property type="entry name" value="F420_Rv1855c"/>
    <property type="match status" value="1"/>
</dbReference>
<comment type="caution">
    <text evidence="6">The sequence shown here is derived from an EMBL/GenBank/DDBJ whole genome shotgun (WGS) entry which is preliminary data.</text>
</comment>
<dbReference type="RefSeq" id="WP_145854249.1">
    <property type="nucleotide sequence ID" value="NZ_RPFW01000003.1"/>
</dbReference>
<dbReference type="EMBL" id="RPFW01000003">
    <property type="protein sequence ID" value="TVZ04364.1"/>
    <property type="molecule type" value="Genomic_DNA"/>
</dbReference>
<evidence type="ECO:0000259" key="5">
    <source>
        <dbReference type="Pfam" id="PF00296"/>
    </source>
</evidence>
<dbReference type="Proteomes" id="UP000460272">
    <property type="component" value="Unassembled WGS sequence"/>
</dbReference>
<accession>A0A6P2BZ58</accession>
<evidence type="ECO:0000313" key="7">
    <source>
        <dbReference type="Proteomes" id="UP000460272"/>
    </source>
</evidence>
<dbReference type="InterPro" id="IPR011251">
    <property type="entry name" value="Luciferase-like_dom"/>
</dbReference>
<keyword evidence="7" id="KW-1185">Reference proteome</keyword>
<dbReference type="OrthoDB" id="143323at2"/>
<protein>
    <submittedName>
        <fullName evidence="6">LLM class F420-dependent oxidoreductase</fullName>
    </submittedName>
</protein>
<dbReference type="Pfam" id="PF00296">
    <property type="entry name" value="Bac_luciferase"/>
    <property type="match status" value="1"/>
</dbReference>
<keyword evidence="2" id="KW-0288">FMN</keyword>
<dbReference type="AlphaFoldDB" id="A0A6P2BZ58"/>
<evidence type="ECO:0000256" key="3">
    <source>
        <dbReference type="ARBA" id="ARBA00023002"/>
    </source>
</evidence>
<feature type="domain" description="Luciferase-like" evidence="5">
    <location>
        <begin position="23"/>
        <end position="243"/>
    </location>
</feature>
<name>A0A6P2BZ58_9ACTN</name>
<dbReference type="PANTHER" id="PTHR42847">
    <property type="entry name" value="ALKANESULFONATE MONOOXYGENASE"/>
    <property type="match status" value="1"/>
</dbReference>
<dbReference type="InterPro" id="IPR050172">
    <property type="entry name" value="SsuD_RutA_monooxygenase"/>
</dbReference>
<keyword evidence="4" id="KW-0503">Monooxygenase</keyword>
<dbReference type="SUPFAM" id="SSF51679">
    <property type="entry name" value="Bacterial luciferase-like"/>
    <property type="match status" value="1"/>
</dbReference>
<gene>
    <name evidence="6" type="ORF">EAS64_18515</name>
</gene>
<sequence>MKLGLHISDFTWDGGAPDLRFKLGEIAKRAEDGGVDRISVMDHVWQIGPIGPPEHEMLEAYTALGWLAAKTERVKLLTMVTAVVYREPGLLAKAVTTLDVLSGGRAILGIGAAWNAEESAGLGLLFPPVSERFERLEEAILICKQMWSGDEGAFHGQHYQLARTLNSPQVLSRPHPPILIGGAGEKKTLRLVAKYADACNIAAYNLDETAHKLDVLRQHCANEGRDYDEIEKTAQTRYDLGENGENTGQVIENLHRIAELGFSQVHGSLKRVSEPGQLDLLAERVIPAVEKF</sequence>